<comment type="similarity">
    <text evidence="2">Belongs to the IL-6 superfamily.</text>
</comment>
<keyword evidence="4" id="KW-0964">Secreted</keyword>
<accession>A0A8D0DMH1</accession>
<dbReference type="GO" id="GO:0005125">
    <property type="term" value="F:cytokine activity"/>
    <property type="evidence" value="ECO:0007669"/>
    <property type="project" value="UniProtKB-KW"/>
</dbReference>
<protein>
    <recommendedName>
        <fullName evidence="7">Ciliary neurotrophic factor</fullName>
    </recommendedName>
</protein>
<dbReference type="SUPFAM" id="SSF47266">
    <property type="entry name" value="4-helical cytokines"/>
    <property type="match status" value="1"/>
</dbReference>
<dbReference type="PANTHER" id="PTHR21353">
    <property type="match status" value="1"/>
</dbReference>
<dbReference type="Gene3D" id="1.20.1250.10">
    <property type="match status" value="1"/>
</dbReference>
<evidence type="ECO:0000256" key="1">
    <source>
        <dbReference type="ARBA" id="ARBA00004613"/>
    </source>
</evidence>
<dbReference type="OMA" id="TAFFKTW"/>
<dbReference type="GeneTree" id="ENSGT00510000048856"/>
<evidence type="ECO:0000256" key="3">
    <source>
        <dbReference type="ARBA" id="ARBA00022514"/>
    </source>
</evidence>
<evidence type="ECO:0000256" key="2">
    <source>
        <dbReference type="ARBA" id="ARBA00007432"/>
    </source>
</evidence>
<dbReference type="GO" id="GO:0007405">
    <property type="term" value="P:neuroblast proliferation"/>
    <property type="evidence" value="ECO:0007669"/>
    <property type="project" value="Ensembl"/>
</dbReference>
<dbReference type="PANTHER" id="PTHR21353:SF8">
    <property type="entry name" value="CARDIOTROPHIN-2"/>
    <property type="match status" value="1"/>
</dbReference>
<sequence>MKQRSTDLLSTYLRYQGSPFSDPGFSILTLEYENVPMAAITYQEWRALTNVQRLEKNYEAYATFSEFFQVVRDDQLDINPNEKELLDMLTKTQLHIQGLLNNLTSIMSALGAPPPTAKDLLTLDITKAGFFEKKIRGYVVCQRYTEWLVRTEQDLTFLHSNFPNLRFVDK</sequence>
<evidence type="ECO:0000313" key="6">
    <source>
        <dbReference type="Proteomes" id="UP000694421"/>
    </source>
</evidence>
<keyword evidence="3" id="KW-0202">Cytokine</keyword>
<dbReference type="Ensembl" id="ENSSMRT00000010092.1">
    <property type="protein sequence ID" value="ENSSMRP00000008643.1"/>
    <property type="gene ID" value="ENSSMRG00000006926.1"/>
</dbReference>
<dbReference type="GO" id="GO:0007166">
    <property type="term" value="P:cell surface receptor signaling pathway"/>
    <property type="evidence" value="ECO:0007669"/>
    <property type="project" value="TreeGrafter"/>
</dbReference>
<reference evidence="5" key="1">
    <citation type="submission" date="2025-08" db="UniProtKB">
        <authorList>
            <consortium name="Ensembl"/>
        </authorList>
    </citation>
    <scope>IDENTIFICATION</scope>
</reference>
<dbReference type="InterPro" id="IPR009079">
    <property type="entry name" value="4_helix_cytokine-like_core"/>
</dbReference>
<evidence type="ECO:0000313" key="5">
    <source>
        <dbReference type="Ensembl" id="ENSSMRP00000008643.1"/>
    </source>
</evidence>
<organism evidence="5 6">
    <name type="scientific">Salvator merianae</name>
    <name type="common">Argentine black and white tegu</name>
    <name type="synonym">Tupinambis merianae</name>
    <dbReference type="NCBI Taxonomy" id="96440"/>
    <lineage>
        <taxon>Eukaryota</taxon>
        <taxon>Metazoa</taxon>
        <taxon>Chordata</taxon>
        <taxon>Craniata</taxon>
        <taxon>Vertebrata</taxon>
        <taxon>Euteleostomi</taxon>
        <taxon>Lepidosauria</taxon>
        <taxon>Squamata</taxon>
        <taxon>Bifurcata</taxon>
        <taxon>Unidentata</taxon>
        <taxon>Episquamata</taxon>
        <taxon>Laterata</taxon>
        <taxon>Teiioidea</taxon>
        <taxon>Teiidae</taxon>
        <taxon>Salvator</taxon>
    </lineage>
</organism>
<dbReference type="InterPro" id="IPR010681">
    <property type="entry name" value="PRF/CT"/>
</dbReference>
<evidence type="ECO:0000256" key="4">
    <source>
        <dbReference type="ARBA" id="ARBA00022525"/>
    </source>
</evidence>
<keyword evidence="6" id="KW-1185">Reference proteome</keyword>
<dbReference type="GO" id="GO:0005127">
    <property type="term" value="F:ciliary neurotrophic factor receptor binding"/>
    <property type="evidence" value="ECO:0007669"/>
    <property type="project" value="Ensembl"/>
</dbReference>
<dbReference type="GO" id="GO:0005615">
    <property type="term" value="C:extracellular space"/>
    <property type="evidence" value="ECO:0007669"/>
    <property type="project" value="UniProtKB-KW"/>
</dbReference>
<dbReference type="GO" id="GO:0002052">
    <property type="term" value="P:positive regulation of neuroblast proliferation"/>
    <property type="evidence" value="ECO:0007669"/>
    <property type="project" value="Ensembl"/>
</dbReference>
<dbReference type="GO" id="GO:0005146">
    <property type="term" value="F:leukemia inhibitory factor receptor binding"/>
    <property type="evidence" value="ECO:0007669"/>
    <property type="project" value="Ensembl"/>
</dbReference>
<dbReference type="Pfam" id="PF06875">
    <property type="entry name" value="PRF"/>
    <property type="match status" value="1"/>
</dbReference>
<dbReference type="Proteomes" id="UP000694421">
    <property type="component" value="Unplaced"/>
</dbReference>
<comment type="subcellular location">
    <subcellularLocation>
        <location evidence="1">Secreted</location>
    </subcellularLocation>
</comment>
<dbReference type="AlphaFoldDB" id="A0A8D0DMH1"/>
<evidence type="ECO:0008006" key="7">
    <source>
        <dbReference type="Google" id="ProtNLM"/>
    </source>
</evidence>
<proteinExistence type="inferred from homology"/>
<reference evidence="5" key="2">
    <citation type="submission" date="2025-09" db="UniProtKB">
        <authorList>
            <consortium name="Ensembl"/>
        </authorList>
    </citation>
    <scope>IDENTIFICATION</scope>
</reference>
<name>A0A8D0DMH1_SALMN</name>